<dbReference type="AlphaFoldDB" id="A0A922CK08"/>
<dbReference type="EMBL" id="JH668365">
    <property type="protein sequence ID" value="KAG6448987.1"/>
    <property type="molecule type" value="Genomic_DNA"/>
</dbReference>
<proteinExistence type="predicted"/>
<evidence type="ECO:0000256" key="3">
    <source>
        <dbReference type="SAM" id="SignalP"/>
    </source>
</evidence>
<comment type="caution">
    <text evidence="4">The sequence shown here is derived from an EMBL/GenBank/DDBJ whole genome shotgun (WGS) entry which is preliminary data.</text>
</comment>
<dbReference type="Proteomes" id="UP000791440">
    <property type="component" value="Unassembled WGS sequence"/>
</dbReference>
<keyword evidence="1" id="KW-0175">Coiled coil</keyword>
<feature type="coiled-coil region" evidence="1">
    <location>
        <begin position="48"/>
        <end position="75"/>
    </location>
</feature>
<keyword evidence="3" id="KW-0732">Signal</keyword>
<feature type="chain" id="PRO_5037664611" evidence="3">
    <location>
        <begin position="22"/>
        <end position="238"/>
    </location>
</feature>
<feature type="region of interest" description="Disordered" evidence="2">
    <location>
        <begin position="169"/>
        <end position="189"/>
    </location>
</feature>
<reference evidence="4" key="2">
    <citation type="submission" date="2020-12" db="EMBL/GenBank/DDBJ databases">
        <authorList>
            <person name="Kanost M."/>
        </authorList>
    </citation>
    <scope>NUCLEOTIDE SEQUENCE</scope>
</reference>
<evidence type="ECO:0000313" key="5">
    <source>
        <dbReference type="Proteomes" id="UP000791440"/>
    </source>
</evidence>
<evidence type="ECO:0000256" key="1">
    <source>
        <dbReference type="SAM" id="Coils"/>
    </source>
</evidence>
<accession>A0A922CK08</accession>
<dbReference type="OrthoDB" id="8195429at2759"/>
<protein>
    <submittedName>
        <fullName evidence="4">Uncharacterized protein</fullName>
    </submittedName>
</protein>
<organism evidence="4 5">
    <name type="scientific">Manduca sexta</name>
    <name type="common">Tobacco hawkmoth</name>
    <name type="synonym">Tobacco hornworm</name>
    <dbReference type="NCBI Taxonomy" id="7130"/>
    <lineage>
        <taxon>Eukaryota</taxon>
        <taxon>Metazoa</taxon>
        <taxon>Ecdysozoa</taxon>
        <taxon>Arthropoda</taxon>
        <taxon>Hexapoda</taxon>
        <taxon>Insecta</taxon>
        <taxon>Pterygota</taxon>
        <taxon>Neoptera</taxon>
        <taxon>Endopterygota</taxon>
        <taxon>Lepidoptera</taxon>
        <taxon>Glossata</taxon>
        <taxon>Ditrysia</taxon>
        <taxon>Bombycoidea</taxon>
        <taxon>Sphingidae</taxon>
        <taxon>Sphinginae</taxon>
        <taxon>Sphingini</taxon>
        <taxon>Manduca</taxon>
    </lineage>
</organism>
<sequence length="238" mass="25885">MAGTHFAFGLLVWFTMKHIQANVTTPAMNLSSIVDQKRKQDLVDEAFLEQKDVLLDMLETKLKEVRDKKKKKSDKNSNNHVDSKCDVLPKNVDLILKTSGISAVGDAEVKLKFGKTGKGTLNLDANGISNVGQARLKLGLDEGAVHIPGLENLFVGRSILNMCRKQTDSLNEEKESNLTNTETQDTRRSGVEVKVNVTSTVTNTTVAMDNVTTEATANDSVVSNSTAADNATINVIPK</sequence>
<reference evidence="4" key="1">
    <citation type="journal article" date="2016" name="Insect Biochem. Mol. Biol.">
        <title>Multifaceted biological insights from a draft genome sequence of the tobacco hornworm moth, Manduca sexta.</title>
        <authorList>
            <person name="Kanost M.R."/>
            <person name="Arrese E.L."/>
            <person name="Cao X."/>
            <person name="Chen Y.R."/>
            <person name="Chellapilla S."/>
            <person name="Goldsmith M.R."/>
            <person name="Grosse-Wilde E."/>
            <person name="Heckel D.G."/>
            <person name="Herndon N."/>
            <person name="Jiang H."/>
            <person name="Papanicolaou A."/>
            <person name="Qu J."/>
            <person name="Soulages J.L."/>
            <person name="Vogel H."/>
            <person name="Walters J."/>
            <person name="Waterhouse R.M."/>
            <person name="Ahn S.J."/>
            <person name="Almeida F.C."/>
            <person name="An C."/>
            <person name="Aqrawi P."/>
            <person name="Bretschneider A."/>
            <person name="Bryant W.B."/>
            <person name="Bucks S."/>
            <person name="Chao H."/>
            <person name="Chevignon G."/>
            <person name="Christen J.M."/>
            <person name="Clarke D.F."/>
            <person name="Dittmer N.T."/>
            <person name="Ferguson L.C.F."/>
            <person name="Garavelou S."/>
            <person name="Gordon K.H.J."/>
            <person name="Gunaratna R.T."/>
            <person name="Han Y."/>
            <person name="Hauser F."/>
            <person name="He Y."/>
            <person name="Heidel-Fischer H."/>
            <person name="Hirsh A."/>
            <person name="Hu Y."/>
            <person name="Jiang H."/>
            <person name="Kalra D."/>
            <person name="Klinner C."/>
            <person name="Konig C."/>
            <person name="Kovar C."/>
            <person name="Kroll A.R."/>
            <person name="Kuwar S.S."/>
            <person name="Lee S.L."/>
            <person name="Lehman R."/>
            <person name="Li K."/>
            <person name="Li Z."/>
            <person name="Liang H."/>
            <person name="Lovelace S."/>
            <person name="Lu Z."/>
            <person name="Mansfield J.H."/>
            <person name="McCulloch K.J."/>
            <person name="Mathew T."/>
            <person name="Morton B."/>
            <person name="Muzny D.M."/>
            <person name="Neunemann D."/>
            <person name="Ongeri F."/>
            <person name="Pauchet Y."/>
            <person name="Pu L.L."/>
            <person name="Pyrousis I."/>
            <person name="Rao X.J."/>
            <person name="Redding A."/>
            <person name="Roesel C."/>
            <person name="Sanchez-Gracia A."/>
            <person name="Schaack S."/>
            <person name="Shukla A."/>
            <person name="Tetreau G."/>
            <person name="Wang Y."/>
            <person name="Xiong G.H."/>
            <person name="Traut W."/>
            <person name="Walsh T.K."/>
            <person name="Worley K.C."/>
            <person name="Wu D."/>
            <person name="Wu W."/>
            <person name="Wu Y.Q."/>
            <person name="Zhang X."/>
            <person name="Zou Z."/>
            <person name="Zucker H."/>
            <person name="Briscoe A.D."/>
            <person name="Burmester T."/>
            <person name="Clem R.J."/>
            <person name="Feyereisen R."/>
            <person name="Grimmelikhuijzen C.J.P."/>
            <person name="Hamodrakas S.J."/>
            <person name="Hansson B.S."/>
            <person name="Huguet E."/>
            <person name="Jermiin L.S."/>
            <person name="Lan Q."/>
            <person name="Lehman H.K."/>
            <person name="Lorenzen M."/>
            <person name="Merzendorfer H."/>
            <person name="Michalopoulos I."/>
            <person name="Morton D.B."/>
            <person name="Muthukrishnan S."/>
            <person name="Oakeshott J.G."/>
            <person name="Palmer W."/>
            <person name="Park Y."/>
            <person name="Passarelli A.L."/>
            <person name="Rozas J."/>
            <person name="Schwartz L.M."/>
            <person name="Smith W."/>
            <person name="Southgate A."/>
            <person name="Vilcinskas A."/>
            <person name="Vogt R."/>
            <person name="Wang P."/>
            <person name="Werren J."/>
            <person name="Yu X.Q."/>
            <person name="Zhou J.J."/>
            <person name="Brown S.J."/>
            <person name="Scherer S.E."/>
            <person name="Richards S."/>
            <person name="Blissard G.W."/>
        </authorList>
    </citation>
    <scope>NUCLEOTIDE SEQUENCE</scope>
</reference>
<keyword evidence="5" id="KW-1185">Reference proteome</keyword>
<evidence type="ECO:0000313" key="4">
    <source>
        <dbReference type="EMBL" id="KAG6448987.1"/>
    </source>
</evidence>
<evidence type="ECO:0000256" key="2">
    <source>
        <dbReference type="SAM" id="MobiDB-lite"/>
    </source>
</evidence>
<feature type="signal peptide" evidence="3">
    <location>
        <begin position="1"/>
        <end position="21"/>
    </location>
</feature>
<name>A0A922CK08_MANSE</name>
<gene>
    <name evidence="4" type="ORF">O3G_MSEX005798</name>
</gene>